<sequence>MSTRSPVWCPIRRCTARPLAHSEGAAVAVEVVAAGGGAEHRGGGGVLVVQDVRLGHGVAVAGDGVPDEETRAPVQQVEEDAAVAAVEGHRAAEEPAVGPGMGEGGDCGGGDEAGDGGACDEVQPVEEAEQGRRPVEGAVAAEEGSKTMLSPL</sequence>
<dbReference type="Proteomes" id="UP000244336">
    <property type="component" value="Chromosome 2"/>
</dbReference>
<evidence type="ECO:0000313" key="3">
    <source>
        <dbReference type="Proteomes" id="UP000244336"/>
    </source>
</evidence>
<proteinExistence type="predicted"/>
<protein>
    <submittedName>
        <fullName evidence="2">Uncharacterized protein</fullName>
    </submittedName>
</protein>
<dbReference type="Gramene" id="PUZ68322">
    <property type="protein sequence ID" value="PUZ68322"/>
    <property type="gene ID" value="GQ55_2G017200"/>
</dbReference>
<feature type="region of interest" description="Disordered" evidence="1">
    <location>
        <begin position="86"/>
        <end position="152"/>
    </location>
</feature>
<dbReference type="AlphaFoldDB" id="A0A2T7EKG6"/>
<evidence type="ECO:0000313" key="2">
    <source>
        <dbReference type="EMBL" id="PUZ68322.1"/>
    </source>
</evidence>
<reference evidence="2 3" key="1">
    <citation type="submission" date="2018-04" db="EMBL/GenBank/DDBJ databases">
        <title>WGS assembly of Panicum hallii var. hallii HAL2.</title>
        <authorList>
            <person name="Lovell J."/>
            <person name="Jenkins J."/>
            <person name="Lowry D."/>
            <person name="Mamidi S."/>
            <person name="Sreedasyam A."/>
            <person name="Weng X."/>
            <person name="Barry K."/>
            <person name="Bonette J."/>
            <person name="Campitelli B."/>
            <person name="Daum C."/>
            <person name="Gordon S."/>
            <person name="Gould B."/>
            <person name="Lipzen A."/>
            <person name="MacQueen A."/>
            <person name="Palacio-Mejia J."/>
            <person name="Plott C."/>
            <person name="Shakirov E."/>
            <person name="Shu S."/>
            <person name="Yoshinaga Y."/>
            <person name="Zane M."/>
            <person name="Rokhsar D."/>
            <person name="Grimwood J."/>
            <person name="Schmutz J."/>
            <person name="Juenger T."/>
        </authorList>
    </citation>
    <scope>NUCLEOTIDE SEQUENCE [LARGE SCALE GENOMIC DNA]</scope>
    <source>
        <strain evidence="3">cv. HAL2</strain>
    </source>
</reference>
<name>A0A2T7EKG6_9POAL</name>
<keyword evidence="3" id="KW-1185">Reference proteome</keyword>
<accession>A0A2T7EKG6</accession>
<evidence type="ECO:0000256" key="1">
    <source>
        <dbReference type="SAM" id="MobiDB-lite"/>
    </source>
</evidence>
<gene>
    <name evidence="2" type="ORF">GQ55_2G017200</name>
</gene>
<feature type="compositionally biased region" description="Gly residues" evidence="1">
    <location>
        <begin position="99"/>
        <end position="117"/>
    </location>
</feature>
<organism evidence="2 3">
    <name type="scientific">Panicum hallii var. hallii</name>
    <dbReference type="NCBI Taxonomy" id="1504633"/>
    <lineage>
        <taxon>Eukaryota</taxon>
        <taxon>Viridiplantae</taxon>
        <taxon>Streptophyta</taxon>
        <taxon>Embryophyta</taxon>
        <taxon>Tracheophyta</taxon>
        <taxon>Spermatophyta</taxon>
        <taxon>Magnoliopsida</taxon>
        <taxon>Liliopsida</taxon>
        <taxon>Poales</taxon>
        <taxon>Poaceae</taxon>
        <taxon>PACMAD clade</taxon>
        <taxon>Panicoideae</taxon>
        <taxon>Panicodae</taxon>
        <taxon>Paniceae</taxon>
        <taxon>Panicinae</taxon>
        <taxon>Panicum</taxon>
        <taxon>Panicum sect. Panicum</taxon>
    </lineage>
</organism>
<dbReference type="EMBL" id="CM009750">
    <property type="protein sequence ID" value="PUZ68322.1"/>
    <property type="molecule type" value="Genomic_DNA"/>
</dbReference>